<dbReference type="SUPFAM" id="SSF56988">
    <property type="entry name" value="Anthrax protective antigen"/>
    <property type="match status" value="1"/>
</dbReference>
<dbReference type="Gene3D" id="2.60.120.560">
    <property type="entry name" value="Exo-inulinase, domain 1"/>
    <property type="match status" value="1"/>
</dbReference>
<dbReference type="AlphaFoldDB" id="A0A1M5F1U2"/>
<evidence type="ECO:0000313" key="2">
    <source>
        <dbReference type="EMBL" id="SHF85417.1"/>
    </source>
</evidence>
<dbReference type="InterPro" id="IPR037524">
    <property type="entry name" value="PA14/GLEYA"/>
</dbReference>
<evidence type="ECO:0000313" key="3">
    <source>
        <dbReference type="Proteomes" id="UP000184041"/>
    </source>
</evidence>
<dbReference type="STRING" id="1194090.SAMN05443144_11434"/>
<dbReference type="InterPro" id="IPR010496">
    <property type="entry name" value="AL/BT2_dom"/>
</dbReference>
<dbReference type="Pfam" id="PF07691">
    <property type="entry name" value="PA14"/>
    <property type="match status" value="1"/>
</dbReference>
<accession>A0A1M5F1U2</accession>
<feature type="domain" description="PA14" evidence="1">
    <location>
        <begin position="269"/>
        <end position="408"/>
    </location>
</feature>
<name>A0A1M5F1U2_9BACT</name>
<dbReference type="GO" id="GO:0016787">
    <property type="term" value="F:hydrolase activity"/>
    <property type="evidence" value="ECO:0007669"/>
    <property type="project" value="InterPro"/>
</dbReference>
<dbReference type="Pfam" id="PF06439">
    <property type="entry name" value="3keto-disac_hyd"/>
    <property type="match status" value="1"/>
</dbReference>
<proteinExistence type="predicted"/>
<organism evidence="2 3">
    <name type="scientific">Fodinibius roseus</name>
    <dbReference type="NCBI Taxonomy" id="1194090"/>
    <lineage>
        <taxon>Bacteria</taxon>
        <taxon>Pseudomonadati</taxon>
        <taxon>Balneolota</taxon>
        <taxon>Balneolia</taxon>
        <taxon>Balneolales</taxon>
        <taxon>Balneolaceae</taxon>
        <taxon>Fodinibius</taxon>
    </lineage>
</organism>
<reference evidence="2 3" key="1">
    <citation type="submission" date="2016-11" db="EMBL/GenBank/DDBJ databases">
        <authorList>
            <person name="Jaros S."/>
            <person name="Januszkiewicz K."/>
            <person name="Wedrychowicz H."/>
        </authorList>
    </citation>
    <scope>NUCLEOTIDE SEQUENCE [LARGE SCALE GENOMIC DNA]</scope>
    <source>
        <strain evidence="2 3">DSM 21986</strain>
    </source>
</reference>
<sequence length="642" mass="71628">MICSNVHRVFNFNKWFPAMGIALVVLLLQSCSGDVEGECREQAAETLPMDSLSLNSLDAFHSVGGNWTIAGDIESNRRQVHNLQSIDGRGTLVNIPSGEAKDHLITKWTHGDLELEVDFLMPGGSDSGLFLMGRYEVQLADSWGVENTGYPGLGSVYPQVGQDSTPGKKGYEGHAPRMNVARAPGLWQHAKILFKAPAFNEQNEKIANAEFEEVWINGVLVQEGIEVEGPTRAAPFNNEQPEGPLVIQGDQGPVAVRNISYKKYDKDSIGLYDLRYTYYDKSFDQLPEFDTLDVTESGTVDSLSGSVVDKGDRYALRYDGTFEAPNSGTYLFKLRNAGKIRLVVGDNIIFEQDRFYRMHEPVSETVELESGRHDFTLEYIDHHNDWYRGLALFAEGPRLRYQKLHAAASVPGGGGPLPDLMVEAGDRVKVLRSFAMHDDTKRTHVVNVGAPNKIHYSYDMGQVALLQAWNGSFLNAKEMWINRGESQTARPAGPAFSFDGRPVAARLPTATAEWPDSLSWDQLRVEGYRISEDGRPVFRYMLDGVRIEDSFEGFAEDRRLVRTVHVEANESRNGFWLHLASGEEIIQDEAGEYVVDDRTFYLDIIDAGGGRPRIVKTGKGQDLRIPVLTKSPAARVEYAIIW</sequence>
<dbReference type="SMART" id="SM00758">
    <property type="entry name" value="PA14"/>
    <property type="match status" value="1"/>
</dbReference>
<gene>
    <name evidence="2" type="ORF">SAMN05443144_11434</name>
</gene>
<dbReference type="PROSITE" id="PS51820">
    <property type="entry name" value="PA14"/>
    <property type="match status" value="1"/>
</dbReference>
<dbReference type="Proteomes" id="UP000184041">
    <property type="component" value="Unassembled WGS sequence"/>
</dbReference>
<keyword evidence="3" id="KW-1185">Reference proteome</keyword>
<dbReference type="Gene3D" id="3.90.182.10">
    <property type="entry name" value="Toxin - Anthrax Protective Antigen,domain 1"/>
    <property type="match status" value="1"/>
</dbReference>
<dbReference type="InterPro" id="IPR011658">
    <property type="entry name" value="PA14_dom"/>
</dbReference>
<dbReference type="RefSeq" id="WP_073065212.1">
    <property type="nucleotide sequence ID" value="NZ_FQUS01000014.1"/>
</dbReference>
<evidence type="ECO:0000259" key="1">
    <source>
        <dbReference type="PROSITE" id="PS51820"/>
    </source>
</evidence>
<protein>
    <submittedName>
        <fullName evidence="2">PA14 domain-containing protein</fullName>
    </submittedName>
</protein>
<dbReference type="EMBL" id="FQUS01000014">
    <property type="protein sequence ID" value="SHF85417.1"/>
    <property type="molecule type" value="Genomic_DNA"/>
</dbReference>